<keyword evidence="1" id="KW-0472">Membrane</keyword>
<feature type="transmembrane region" description="Helical" evidence="1">
    <location>
        <begin position="7"/>
        <end position="25"/>
    </location>
</feature>
<dbReference type="Gramene" id="Mp5g14720.1">
    <property type="protein sequence ID" value="Mp5g14720.1.cds1"/>
    <property type="gene ID" value="Mp5g14720"/>
</dbReference>
<dbReference type="Proteomes" id="UP000244005">
    <property type="component" value="Unassembled WGS sequence"/>
</dbReference>
<dbReference type="EMBL" id="KZ772704">
    <property type="protein sequence ID" value="PTQ42001.1"/>
    <property type="molecule type" value="Genomic_DNA"/>
</dbReference>
<evidence type="ECO:0008006" key="4">
    <source>
        <dbReference type="Google" id="ProtNLM"/>
    </source>
</evidence>
<dbReference type="PANTHER" id="PTHR33128">
    <property type="entry name" value="OS05G0103400 PROTEIN"/>
    <property type="match status" value="1"/>
</dbReference>
<evidence type="ECO:0000313" key="2">
    <source>
        <dbReference type="EMBL" id="PTQ42001.1"/>
    </source>
</evidence>
<gene>
    <name evidence="2" type="ORF">MARPO_0032s0163</name>
</gene>
<dbReference type="AlphaFoldDB" id="A0A2R6X7D2"/>
<organism evidence="2 3">
    <name type="scientific">Marchantia polymorpha</name>
    <name type="common">Common liverwort</name>
    <name type="synonym">Marchantia aquatica</name>
    <dbReference type="NCBI Taxonomy" id="3197"/>
    <lineage>
        <taxon>Eukaryota</taxon>
        <taxon>Viridiplantae</taxon>
        <taxon>Streptophyta</taxon>
        <taxon>Embryophyta</taxon>
        <taxon>Marchantiophyta</taxon>
        <taxon>Marchantiopsida</taxon>
        <taxon>Marchantiidae</taxon>
        <taxon>Marchantiales</taxon>
        <taxon>Marchantiaceae</taxon>
        <taxon>Marchantia</taxon>
    </lineage>
</organism>
<evidence type="ECO:0000313" key="3">
    <source>
        <dbReference type="Proteomes" id="UP000244005"/>
    </source>
</evidence>
<dbReference type="OrthoDB" id="652307at2759"/>
<feature type="transmembrane region" description="Helical" evidence="1">
    <location>
        <begin position="45"/>
        <end position="64"/>
    </location>
</feature>
<reference evidence="3" key="1">
    <citation type="journal article" date="2017" name="Cell">
        <title>Insights into land plant evolution garnered from the Marchantia polymorpha genome.</title>
        <authorList>
            <person name="Bowman J.L."/>
            <person name="Kohchi T."/>
            <person name="Yamato K.T."/>
            <person name="Jenkins J."/>
            <person name="Shu S."/>
            <person name="Ishizaki K."/>
            <person name="Yamaoka S."/>
            <person name="Nishihama R."/>
            <person name="Nakamura Y."/>
            <person name="Berger F."/>
            <person name="Adam C."/>
            <person name="Aki S.S."/>
            <person name="Althoff F."/>
            <person name="Araki T."/>
            <person name="Arteaga-Vazquez M.A."/>
            <person name="Balasubrmanian S."/>
            <person name="Barry K."/>
            <person name="Bauer D."/>
            <person name="Boehm C.R."/>
            <person name="Briginshaw L."/>
            <person name="Caballero-Perez J."/>
            <person name="Catarino B."/>
            <person name="Chen F."/>
            <person name="Chiyoda S."/>
            <person name="Chovatia M."/>
            <person name="Davies K.M."/>
            <person name="Delmans M."/>
            <person name="Demura T."/>
            <person name="Dierschke T."/>
            <person name="Dolan L."/>
            <person name="Dorantes-Acosta A.E."/>
            <person name="Eklund D.M."/>
            <person name="Florent S.N."/>
            <person name="Flores-Sandoval E."/>
            <person name="Fujiyama A."/>
            <person name="Fukuzawa H."/>
            <person name="Galik B."/>
            <person name="Grimanelli D."/>
            <person name="Grimwood J."/>
            <person name="Grossniklaus U."/>
            <person name="Hamada T."/>
            <person name="Haseloff J."/>
            <person name="Hetherington A.J."/>
            <person name="Higo A."/>
            <person name="Hirakawa Y."/>
            <person name="Hundley H.N."/>
            <person name="Ikeda Y."/>
            <person name="Inoue K."/>
            <person name="Inoue S.I."/>
            <person name="Ishida S."/>
            <person name="Jia Q."/>
            <person name="Kakita M."/>
            <person name="Kanazawa T."/>
            <person name="Kawai Y."/>
            <person name="Kawashima T."/>
            <person name="Kennedy M."/>
            <person name="Kinose K."/>
            <person name="Kinoshita T."/>
            <person name="Kohara Y."/>
            <person name="Koide E."/>
            <person name="Komatsu K."/>
            <person name="Kopischke S."/>
            <person name="Kubo M."/>
            <person name="Kyozuka J."/>
            <person name="Lagercrantz U."/>
            <person name="Lin S.S."/>
            <person name="Lindquist E."/>
            <person name="Lipzen A.M."/>
            <person name="Lu C.W."/>
            <person name="De Luna E."/>
            <person name="Martienssen R.A."/>
            <person name="Minamino N."/>
            <person name="Mizutani M."/>
            <person name="Mizutani M."/>
            <person name="Mochizuki N."/>
            <person name="Monte I."/>
            <person name="Mosher R."/>
            <person name="Nagasaki H."/>
            <person name="Nakagami H."/>
            <person name="Naramoto S."/>
            <person name="Nishitani K."/>
            <person name="Ohtani M."/>
            <person name="Okamoto T."/>
            <person name="Okumura M."/>
            <person name="Phillips J."/>
            <person name="Pollak B."/>
            <person name="Reinders A."/>
            <person name="Rovekamp M."/>
            <person name="Sano R."/>
            <person name="Sawa S."/>
            <person name="Schmid M.W."/>
            <person name="Shirakawa M."/>
            <person name="Solano R."/>
            <person name="Spunde A."/>
            <person name="Suetsugu N."/>
            <person name="Sugano S."/>
            <person name="Sugiyama A."/>
            <person name="Sun R."/>
            <person name="Suzuki Y."/>
            <person name="Takenaka M."/>
            <person name="Takezawa D."/>
            <person name="Tomogane H."/>
            <person name="Tsuzuki M."/>
            <person name="Ueda T."/>
            <person name="Umeda M."/>
            <person name="Ward J.M."/>
            <person name="Watanabe Y."/>
            <person name="Yazaki K."/>
            <person name="Yokoyama R."/>
            <person name="Yoshitake Y."/>
            <person name="Yotsui I."/>
            <person name="Zachgo S."/>
            <person name="Schmutz J."/>
        </authorList>
    </citation>
    <scope>NUCLEOTIDE SEQUENCE [LARGE SCALE GENOMIC DNA]</scope>
    <source>
        <strain evidence="3">Tak-1</strain>
    </source>
</reference>
<keyword evidence="1" id="KW-1133">Transmembrane helix</keyword>
<accession>A0A2R6X7D2</accession>
<dbReference type="PANTHER" id="PTHR33128:SF9">
    <property type="entry name" value="PROTEIN, PUTATIVE-RELATED"/>
    <property type="match status" value="1"/>
</dbReference>
<sequence>MVDLASLIIAVILFIVLSPGLLFQIPGEDRPLEFGTHNTSLPSVLVHAALFLVFFYLLQLGFGVHGGTKSEFI</sequence>
<proteinExistence type="predicted"/>
<dbReference type="InterPro" id="IPR021775">
    <property type="entry name" value="DUF3339"/>
</dbReference>
<dbReference type="OMA" id="PLEFGTH"/>
<evidence type="ECO:0000256" key="1">
    <source>
        <dbReference type="SAM" id="Phobius"/>
    </source>
</evidence>
<protein>
    <recommendedName>
        <fullName evidence="4">Transmembrane protein</fullName>
    </recommendedName>
</protein>
<keyword evidence="3" id="KW-1185">Reference proteome</keyword>
<name>A0A2R6X7D2_MARPO</name>
<dbReference type="Pfam" id="PF11820">
    <property type="entry name" value="DUF3339"/>
    <property type="match status" value="1"/>
</dbReference>
<keyword evidence="1" id="KW-0812">Transmembrane</keyword>